<feature type="region of interest" description="Disordered" evidence="1">
    <location>
        <begin position="1"/>
        <end position="26"/>
    </location>
</feature>
<reference evidence="2" key="1">
    <citation type="submission" date="2014-11" db="EMBL/GenBank/DDBJ databases">
        <authorList>
            <person name="Amaro Gonzalez C."/>
        </authorList>
    </citation>
    <scope>NUCLEOTIDE SEQUENCE</scope>
</reference>
<evidence type="ECO:0000313" key="2">
    <source>
        <dbReference type="EMBL" id="JAH03129.1"/>
    </source>
</evidence>
<dbReference type="AlphaFoldDB" id="A0A0E9PF12"/>
<sequence length="63" mass="7058">MHFGKRVQTSHSPSNGTAEKITNSNTLHSRGVNMKLILTSRLTSVNSTHVIQHIHAFIKKYMA</sequence>
<name>A0A0E9PF12_ANGAN</name>
<feature type="compositionally biased region" description="Polar residues" evidence="1">
    <location>
        <begin position="7"/>
        <end position="26"/>
    </location>
</feature>
<accession>A0A0E9PF12</accession>
<reference evidence="2" key="2">
    <citation type="journal article" date="2015" name="Fish Shellfish Immunol.">
        <title>Early steps in the European eel (Anguilla anguilla)-Vibrio vulnificus interaction in the gills: Role of the RtxA13 toxin.</title>
        <authorList>
            <person name="Callol A."/>
            <person name="Pajuelo D."/>
            <person name="Ebbesson L."/>
            <person name="Teles M."/>
            <person name="MacKenzie S."/>
            <person name="Amaro C."/>
        </authorList>
    </citation>
    <scope>NUCLEOTIDE SEQUENCE</scope>
</reference>
<proteinExistence type="predicted"/>
<evidence type="ECO:0000256" key="1">
    <source>
        <dbReference type="SAM" id="MobiDB-lite"/>
    </source>
</evidence>
<dbReference type="EMBL" id="GBXM01105448">
    <property type="protein sequence ID" value="JAH03129.1"/>
    <property type="molecule type" value="Transcribed_RNA"/>
</dbReference>
<protein>
    <submittedName>
        <fullName evidence="2">Uncharacterized protein</fullName>
    </submittedName>
</protein>
<organism evidence="2">
    <name type="scientific">Anguilla anguilla</name>
    <name type="common">European freshwater eel</name>
    <name type="synonym">Muraena anguilla</name>
    <dbReference type="NCBI Taxonomy" id="7936"/>
    <lineage>
        <taxon>Eukaryota</taxon>
        <taxon>Metazoa</taxon>
        <taxon>Chordata</taxon>
        <taxon>Craniata</taxon>
        <taxon>Vertebrata</taxon>
        <taxon>Euteleostomi</taxon>
        <taxon>Actinopterygii</taxon>
        <taxon>Neopterygii</taxon>
        <taxon>Teleostei</taxon>
        <taxon>Anguilliformes</taxon>
        <taxon>Anguillidae</taxon>
        <taxon>Anguilla</taxon>
    </lineage>
</organism>